<dbReference type="InterPro" id="IPR025738">
    <property type="entry name" value="BatD"/>
</dbReference>
<evidence type="ECO:0000256" key="1">
    <source>
        <dbReference type="SAM" id="Phobius"/>
    </source>
</evidence>
<dbReference type="PANTHER" id="PTHR40940:SF2">
    <property type="entry name" value="BATD"/>
    <property type="match status" value="1"/>
</dbReference>
<name>A0ABU3LDU8_9FLAO</name>
<dbReference type="EMBL" id="JAVTTO010000001">
    <property type="protein sequence ID" value="MDT7831267.1"/>
    <property type="molecule type" value="Genomic_DNA"/>
</dbReference>
<keyword evidence="2" id="KW-0732">Signal</keyword>
<dbReference type="RefSeq" id="WP_349240517.1">
    <property type="nucleotide sequence ID" value="NZ_JAVTTO010000001.1"/>
</dbReference>
<evidence type="ECO:0000256" key="2">
    <source>
        <dbReference type="SAM" id="SignalP"/>
    </source>
</evidence>
<keyword evidence="1" id="KW-0812">Transmembrane</keyword>
<organism evidence="3 4">
    <name type="scientific">Asprobacillus argus</name>
    <dbReference type="NCBI Taxonomy" id="3076534"/>
    <lineage>
        <taxon>Bacteria</taxon>
        <taxon>Pseudomonadati</taxon>
        <taxon>Bacteroidota</taxon>
        <taxon>Flavobacteriia</taxon>
        <taxon>Flavobacteriales</taxon>
        <taxon>Flavobacteriaceae</taxon>
        <taxon>Asprobacillus</taxon>
    </lineage>
</organism>
<keyword evidence="4" id="KW-1185">Reference proteome</keyword>
<dbReference type="Proteomes" id="UP001257277">
    <property type="component" value="Unassembled WGS sequence"/>
</dbReference>
<sequence>MKLKLIYISILCAFLGMSVAGQNPPVKSKKPALTATVSKNKLGVNQRLRIEFAVNKQGADHFKPPNFRNFRVVGGPSQSIRQSWAGGKASFTQSYTYIIQPKKKGEFIIPAASIELNGKVLKSKPVKIIVLDAVEIPKNPNDPNYIAQQNIHLVAEISKSRPYVGEGVYVEYKLYVSQNISVNDFSITESPQYNGFWNQDIKINGLPIKQGKYNGESYRYVVLKKALLIPTKSGKLSIDPMKMDIVIGVPTGRADFFGNAITRNITRPFASAKKTVNVKDLPLEGKPENFNGAVGNFNFTVISSKDVLKSNESALIKVTVSGKGNLKLFEIPEITTPSELEVYTPEQKERVNVTTTGLSGFVSKHYTVVPQFKGKYKIPNTSFSYFNPKEKKYITLQSDDLFVNVLEGKELITNSDQKNVTKKDIAVTGANFRYIQTKTTFVKAKNDDFFESNLFFVLLFLPIISIPIGIFIAKKQQERNNDIIGNRLRKADKLAKKFLSEAQKQLGKKEAFYEALERALHNFLKAKLNIETSDISREKISELLSKRGVNNATISSFIDVLKNCDFARYTPISDVEMKSEYENAKETIAQIDKQL</sequence>
<dbReference type="Pfam" id="PF13584">
    <property type="entry name" value="BatD"/>
    <property type="match status" value="2"/>
</dbReference>
<feature type="signal peptide" evidence="2">
    <location>
        <begin position="1"/>
        <end position="20"/>
    </location>
</feature>
<gene>
    <name evidence="3" type="ORF">RQM59_02690</name>
</gene>
<keyword evidence="1" id="KW-0472">Membrane</keyword>
<proteinExistence type="predicted"/>
<protein>
    <submittedName>
        <fullName evidence="3">BatD family protein</fullName>
    </submittedName>
</protein>
<feature type="transmembrane region" description="Helical" evidence="1">
    <location>
        <begin position="454"/>
        <end position="473"/>
    </location>
</feature>
<keyword evidence="1" id="KW-1133">Transmembrane helix</keyword>
<dbReference type="PANTHER" id="PTHR40940">
    <property type="entry name" value="PROTEIN BATD-RELATED"/>
    <property type="match status" value="1"/>
</dbReference>
<reference evidence="3 4" key="1">
    <citation type="submission" date="2023-09" db="EMBL/GenBank/DDBJ databases">
        <title>Novel taxa isolated from Blanes Bay.</title>
        <authorList>
            <person name="Rey-Velasco X."/>
            <person name="Lucena T."/>
        </authorList>
    </citation>
    <scope>NUCLEOTIDE SEQUENCE [LARGE SCALE GENOMIC DNA]</scope>
    <source>
        <strain evidence="3 4">S356</strain>
    </source>
</reference>
<accession>A0ABU3LDU8</accession>
<evidence type="ECO:0000313" key="3">
    <source>
        <dbReference type="EMBL" id="MDT7831267.1"/>
    </source>
</evidence>
<evidence type="ECO:0000313" key="4">
    <source>
        <dbReference type="Proteomes" id="UP001257277"/>
    </source>
</evidence>
<comment type="caution">
    <text evidence="3">The sequence shown here is derived from an EMBL/GenBank/DDBJ whole genome shotgun (WGS) entry which is preliminary data.</text>
</comment>
<feature type="chain" id="PRO_5046315121" evidence="2">
    <location>
        <begin position="21"/>
        <end position="595"/>
    </location>
</feature>